<name>A0A9D4JT48_DREPO</name>
<organism evidence="3 4">
    <name type="scientific">Dreissena polymorpha</name>
    <name type="common">Zebra mussel</name>
    <name type="synonym">Mytilus polymorpha</name>
    <dbReference type="NCBI Taxonomy" id="45954"/>
    <lineage>
        <taxon>Eukaryota</taxon>
        <taxon>Metazoa</taxon>
        <taxon>Spiralia</taxon>
        <taxon>Lophotrochozoa</taxon>
        <taxon>Mollusca</taxon>
        <taxon>Bivalvia</taxon>
        <taxon>Autobranchia</taxon>
        <taxon>Heteroconchia</taxon>
        <taxon>Euheterodonta</taxon>
        <taxon>Imparidentia</taxon>
        <taxon>Neoheterodontei</taxon>
        <taxon>Myida</taxon>
        <taxon>Dreissenoidea</taxon>
        <taxon>Dreissenidae</taxon>
        <taxon>Dreissena</taxon>
    </lineage>
</organism>
<protein>
    <submittedName>
        <fullName evidence="3">Uncharacterized protein</fullName>
    </submittedName>
</protein>
<dbReference type="EMBL" id="JAIWYP010000005">
    <property type="protein sequence ID" value="KAH3823636.1"/>
    <property type="molecule type" value="Genomic_DNA"/>
</dbReference>
<dbReference type="EMBL" id="JAIWYP010000015">
    <property type="protein sequence ID" value="KAH3702407.1"/>
    <property type="molecule type" value="Genomic_DNA"/>
</dbReference>
<evidence type="ECO:0000313" key="2">
    <source>
        <dbReference type="EMBL" id="KAH3823636.1"/>
    </source>
</evidence>
<reference evidence="3" key="2">
    <citation type="submission" date="2020-11" db="EMBL/GenBank/DDBJ databases">
        <authorList>
            <person name="McCartney M.A."/>
            <person name="Auch B."/>
            <person name="Kono T."/>
            <person name="Mallez S."/>
            <person name="Becker A."/>
            <person name="Gohl D.M."/>
            <person name="Silverstein K.A.T."/>
            <person name="Koren S."/>
            <person name="Bechman K.B."/>
            <person name="Herman A."/>
            <person name="Abrahante J.E."/>
            <person name="Garbe J."/>
        </authorList>
    </citation>
    <scope>NUCLEOTIDE SEQUENCE</scope>
    <source>
        <strain evidence="3">Duluth1</strain>
        <tissue evidence="3">Whole animal</tissue>
    </source>
</reference>
<evidence type="ECO:0000313" key="3">
    <source>
        <dbReference type="EMBL" id="KAH3823670.1"/>
    </source>
</evidence>
<keyword evidence="4" id="KW-1185">Reference proteome</keyword>
<dbReference type="EMBL" id="JAIWYP010000005">
    <property type="protein sequence ID" value="KAH3823670.1"/>
    <property type="molecule type" value="Genomic_DNA"/>
</dbReference>
<proteinExistence type="predicted"/>
<evidence type="ECO:0000313" key="1">
    <source>
        <dbReference type="EMBL" id="KAH3702407.1"/>
    </source>
</evidence>
<dbReference type="Proteomes" id="UP000828390">
    <property type="component" value="Unassembled WGS sequence"/>
</dbReference>
<evidence type="ECO:0000313" key="4">
    <source>
        <dbReference type="Proteomes" id="UP000828390"/>
    </source>
</evidence>
<sequence length="58" mass="6460">MTEKHLYTALAVRLENNDDEPDNDSPIETNYTDVEVQENDGPGQTNTDSEAKIVLCCC</sequence>
<accession>A0A9D4JT48</accession>
<gene>
    <name evidence="1" type="ORF">DPMN_077424</name>
    <name evidence="2" type="ORF">DPMN_125446</name>
    <name evidence="3" type="ORF">DPMN_125483</name>
</gene>
<dbReference type="AlphaFoldDB" id="A0A9D4JT48"/>
<reference evidence="3" key="1">
    <citation type="journal article" date="2019" name="bioRxiv">
        <title>The Genome of the Zebra Mussel, Dreissena polymorpha: A Resource for Invasive Species Research.</title>
        <authorList>
            <person name="McCartney M.A."/>
            <person name="Auch B."/>
            <person name="Kono T."/>
            <person name="Mallez S."/>
            <person name="Zhang Y."/>
            <person name="Obille A."/>
            <person name="Becker A."/>
            <person name="Abrahante J.E."/>
            <person name="Garbe J."/>
            <person name="Badalamenti J.P."/>
            <person name="Herman A."/>
            <person name="Mangelson H."/>
            <person name="Liachko I."/>
            <person name="Sullivan S."/>
            <person name="Sone E.D."/>
            <person name="Koren S."/>
            <person name="Silverstein K.A.T."/>
            <person name="Beckman K.B."/>
            <person name="Gohl D.M."/>
        </authorList>
    </citation>
    <scope>NUCLEOTIDE SEQUENCE</scope>
    <source>
        <strain evidence="3">Duluth1</strain>
        <tissue evidence="3">Whole animal</tissue>
    </source>
</reference>
<comment type="caution">
    <text evidence="3">The sequence shown here is derived from an EMBL/GenBank/DDBJ whole genome shotgun (WGS) entry which is preliminary data.</text>
</comment>